<organism evidence="1">
    <name type="scientific">Caudovirales sp. ctTqA28</name>
    <dbReference type="NCBI Taxonomy" id="2826775"/>
    <lineage>
        <taxon>Viruses</taxon>
        <taxon>Duplodnaviria</taxon>
        <taxon>Heunggongvirae</taxon>
        <taxon>Uroviricota</taxon>
        <taxon>Caudoviricetes</taxon>
    </lineage>
</organism>
<evidence type="ECO:0000313" key="1">
    <source>
        <dbReference type="EMBL" id="DAD80271.1"/>
    </source>
</evidence>
<reference evidence="1" key="1">
    <citation type="journal article" date="2021" name="Proc. Natl. Acad. Sci. U.S.A.">
        <title>A Catalog of Tens of Thousands of Viruses from Human Metagenomes Reveals Hidden Associations with Chronic Diseases.</title>
        <authorList>
            <person name="Tisza M.J."/>
            <person name="Buck C.B."/>
        </authorList>
    </citation>
    <scope>NUCLEOTIDE SEQUENCE</scope>
    <source>
        <strain evidence="1">CtTqA28</strain>
    </source>
</reference>
<accession>A0A8S5MDW6</accession>
<proteinExistence type="predicted"/>
<dbReference type="EMBL" id="BK014882">
    <property type="protein sequence ID" value="DAD80271.1"/>
    <property type="molecule type" value="Genomic_DNA"/>
</dbReference>
<protein>
    <submittedName>
        <fullName evidence="1">Uncharacterized protein</fullName>
    </submittedName>
</protein>
<name>A0A8S5MDW6_9CAUD</name>
<sequence length="40" mass="4637">MVIGLRQTGHQQPQETHLHLLHSCLLIRMVTWQQMVAQSS</sequence>